<feature type="transmembrane region" description="Helical" evidence="1">
    <location>
        <begin position="325"/>
        <end position="342"/>
    </location>
</feature>
<evidence type="ECO:0000313" key="2">
    <source>
        <dbReference type="EMBL" id="HIY78721.1"/>
    </source>
</evidence>
<feature type="transmembrane region" description="Helical" evidence="1">
    <location>
        <begin position="6"/>
        <end position="22"/>
    </location>
</feature>
<feature type="transmembrane region" description="Helical" evidence="1">
    <location>
        <begin position="203"/>
        <end position="221"/>
    </location>
</feature>
<evidence type="ECO:0000313" key="3">
    <source>
        <dbReference type="Proteomes" id="UP000824135"/>
    </source>
</evidence>
<organism evidence="2 3">
    <name type="scientific">Candidatus Borkfalkia excrementavium</name>
    <dbReference type="NCBI Taxonomy" id="2838505"/>
    <lineage>
        <taxon>Bacteria</taxon>
        <taxon>Bacillati</taxon>
        <taxon>Bacillota</taxon>
        <taxon>Clostridia</taxon>
        <taxon>Christensenellales</taxon>
        <taxon>Christensenellaceae</taxon>
        <taxon>Candidatus Borkfalkia</taxon>
    </lineage>
</organism>
<evidence type="ECO:0008006" key="4">
    <source>
        <dbReference type="Google" id="ProtNLM"/>
    </source>
</evidence>
<accession>A0A9D2CGV7</accession>
<dbReference type="Gene3D" id="1.10.3730.20">
    <property type="match status" value="1"/>
</dbReference>
<feature type="transmembrane region" description="Helical" evidence="1">
    <location>
        <begin position="100"/>
        <end position="121"/>
    </location>
</feature>
<feature type="transmembrane region" description="Helical" evidence="1">
    <location>
        <begin position="157"/>
        <end position="176"/>
    </location>
</feature>
<keyword evidence="1" id="KW-0472">Membrane</keyword>
<dbReference type="Proteomes" id="UP000824135">
    <property type="component" value="Unassembled WGS sequence"/>
</dbReference>
<name>A0A9D2CGV7_9FIRM</name>
<protein>
    <recommendedName>
        <fullName evidence="4">EamA domain-containing protein</fullName>
    </recommendedName>
</protein>
<gene>
    <name evidence="2" type="ORF">H9728_06715</name>
</gene>
<feature type="transmembrane region" description="Helical" evidence="1">
    <location>
        <begin position="66"/>
        <end position="88"/>
    </location>
</feature>
<dbReference type="SUPFAM" id="SSF103481">
    <property type="entry name" value="Multidrug resistance efflux transporter EmrE"/>
    <property type="match status" value="1"/>
</dbReference>
<comment type="caution">
    <text evidence="2">The sequence shown here is derived from an EMBL/GenBank/DDBJ whole genome shotgun (WGS) entry which is preliminary data.</text>
</comment>
<dbReference type="InterPro" id="IPR037185">
    <property type="entry name" value="EmrE-like"/>
</dbReference>
<reference evidence="2" key="1">
    <citation type="journal article" date="2021" name="PeerJ">
        <title>Extensive microbial diversity within the chicken gut microbiome revealed by metagenomics and culture.</title>
        <authorList>
            <person name="Gilroy R."/>
            <person name="Ravi A."/>
            <person name="Getino M."/>
            <person name="Pursley I."/>
            <person name="Horton D.L."/>
            <person name="Alikhan N.F."/>
            <person name="Baker D."/>
            <person name="Gharbi K."/>
            <person name="Hall N."/>
            <person name="Watson M."/>
            <person name="Adriaenssens E.M."/>
            <person name="Foster-Nyarko E."/>
            <person name="Jarju S."/>
            <person name="Secka A."/>
            <person name="Antonio M."/>
            <person name="Oren A."/>
            <person name="Chaudhuri R.R."/>
            <person name="La Ragione R."/>
            <person name="Hildebrand F."/>
            <person name="Pallen M.J."/>
        </authorList>
    </citation>
    <scope>NUCLEOTIDE SEQUENCE</scope>
    <source>
        <strain evidence="2">CHK199-9574</strain>
    </source>
</reference>
<feature type="transmembrane region" description="Helical" evidence="1">
    <location>
        <begin position="263"/>
        <end position="285"/>
    </location>
</feature>
<feature type="transmembrane region" description="Helical" evidence="1">
    <location>
        <begin position="297"/>
        <end position="318"/>
    </location>
</feature>
<evidence type="ECO:0000256" key="1">
    <source>
        <dbReference type="SAM" id="Phobius"/>
    </source>
</evidence>
<dbReference type="AlphaFoldDB" id="A0A9D2CGV7"/>
<reference evidence="2" key="2">
    <citation type="submission" date="2021-04" db="EMBL/GenBank/DDBJ databases">
        <authorList>
            <person name="Gilroy R."/>
        </authorList>
    </citation>
    <scope>NUCLEOTIDE SEQUENCE</scope>
    <source>
        <strain evidence="2">CHK199-9574</strain>
    </source>
</reference>
<keyword evidence="1" id="KW-1133">Transmembrane helix</keyword>
<feature type="transmembrane region" description="Helical" evidence="1">
    <location>
        <begin position="127"/>
        <end position="145"/>
    </location>
</feature>
<sequence length="343" mass="37020">MKTLYYILLFVAALIFSTQFLVTRQYQRRNGTGFLSSVKLSLGAYFTIALFFFIKGCITYKSFNFGFSTFTFLMTLLIAAVSLSCVYMGIRVLAVGDMSIYSVFMMLGSLILPTFVGLVFYHESFGWIKGIAIALMLAAIVFSVTSSGKKVFTPKALICYIGIFIMNGMIGVLFTVHQNHPAQTVAAIANADGSFSVNNDAFMTWYGLSTVLLCGVLYAAVKIYDRLRRAKAGPAVPAPTETPSAEAGAACAASARKISAKEVCLIILLPVLYGLCNGLGDYFIALATQPGALGSSVTFPIINGGTILFSTIWGMILYKEKLRPGTIAALVLVIVSTVLFMFA</sequence>
<feature type="transmembrane region" description="Helical" evidence="1">
    <location>
        <begin position="34"/>
        <end position="54"/>
    </location>
</feature>
<proteinExistence type="predicted"/>
<keyword evidence="1" id="KW-0812">Transmembrane</keyword>
<dbReference type="EMBL" id="DXCO01000040">
    <property type="protein sequence ID" value="HIY78721.1"/>
    <property type="molecule type" value="Genomic_DNA"/>
</dbReference>